<evidence type="ECO:0000256" key="8">
    <source>
        <dbReference type="ARBA" id="ARBA00022573"/>
    </source>
</evidence>
<feature type="binding site" evidence="16">
    <location>
        <position position="60"/>
    </location>
    <ligand>
        <name>GTP</name>
        <dbReference type="ChEBI" id="CHEBI:37565"/>
    </ligand>
</feature>
<evidence type="ECO:0000256" key="7">
    <source>
        <dbReference type="ARBA" id="ARBA00007490"/>
    </source>
</evidence>
<dbReference type="InterPro" id="IPR027417">
    <property type="entry name" value="P-loop_NTPase"/>
</dbReference>
<dbReference type="SUPFAM" id="SSF52540">
    <property type="entry name" value="P-loop containing nucleoside triphosphate hydrolases"/>
    <property type="match status" value="1"/>
</dbReference>
<dbReference type="NCBIfam" id="NF004469">
    <property type="entry name" value="PRK05800.1"/>
    <property type="match status" value="1"/>
</dbReference>
<comment type="catalytic activity">
    <reaction evidence="2 14">
        <text>adenosylcob(III)inamide phosphate + GTP + H(+) = adenosylcob(III)inamide-GDP + diphosphate</text>
        <dbReference type="Rhea" id="RHEA:22712"/>
        <dbReference type="ChEBI" id="CHEBI:15378"/>
        <dbReference type="ChEBI" id="CHEBI:33019"/>
        <dbReference type="ChEBI" id="CHEBI:37565"/>
        <dbReference type="ChEBI" id="CHEBI:58502"/>
        <dbReference type="ChEBI" id="CHEBI:60487"/>
        <dbReference type="EC" id="2.7.7.62"/>
    </reaction>
</comment>
<evidence type="ECO:0000256" key="11">
    <source>
        <dbReference type="ARBA" id="ARBA00022777"/>
    </source>
</evidence>
<evidence type="ECO:0000256" key="16">
    <source>
        <dbReference type="PIRSR" id="PIRSR006135-2"/>
    </source>
</evidence>
<dbReference type="GO" id="GO:0005524">
    <property type="term" value="F:ATP binding"/>
    <property type="evidence" value="ECO:0007669"/>
    <property type="project" value="UniProtKB-UniRule"/>
</dbReference>
<evidence type="ECO:0000256" key="2">
    <source>
        <dbReference type="ARBA" id="ARBA00000711"/>
    </source>
</evidence>
<evidence type="ECO:0000256" key="13">
    <source>
        <dbReference type="ARBA" id="ARBA00023134"/>
    </source>
</evidence>
<dbReference type="GO" id="GO:0009236">
    <property type="term" value="P:cobalamin biosynthetic process"/>
    <property type="evidence" value="ECO:0007669"/>
    <property type="project" value="UniProtKB-UniRule"/>
</dbReference>
<dbReference type="CDD" id="cd00544">
    <property type="entry name" value="CobU"/>
    <property type="match status" value="1"/>
</dbReference>
<dbReference type="FunFam" id="3.40.50.300:FF:001825">
    <property type="entry name" value="Bifunctional adenosylcobalamin biosynthesis protein"/>
    <property type="match status" value="1"/>
</dbReference>
<keyword evidence="9 14" id="KW-0808">Transferase</keyword>
<feature type="binding site" evidence="16">
    <location>
        <begin position="32"/>
        <end position="34"/>
    </location>
    <ligand>
        <name>GTP</name>
        <dbReference type="ChEBI" id="CHEBI:37565"/>
    </ligand>
</feature>
<dbReference type="PANTHER" id="PTHR34848:SF1">
    <property type="entry name" value="BIFUNCTIONAL ADENOSYLCOBALAMIN BIOSYNTHESIS PROTEIN COBU"/>
    <property type="match status" value="1"/>
</dbReference>
<dbReference type="UniPathway" id="UPA00148">
    <property type="reaction ID" value="UER00236"/>
</dbReference>
<protein>
    <recommendedName>
        <fullName evidence="14">Bifunctional adenosylcobalamin biosynthesis protein</fullName>
        <ecNumber evidence="14">2.7.1.156</ecNumber>
        <ecNumber evidence="14">2.7.7.62</ecNumber>
    </recommendedName>
</protein>
<sequence>MIQLILGGARSGKSTLAEQRATASGKQVVYVATAQDLDGEMAARIDHHQTRRPNHWLTEEEPVALAEVLARHNTTDTLILVDCLTLWVSNLLCLDNGIHLEEQKQALLQQLSEQQSDVILVSNETGMGVIPMGKLTRRFVDESGWLHQALAARAHQVTLVVAGLPLQLKPAVTS</sequence>
<evidence type="ECO:0000313" key="17">
    <source>
        <dbReference type="EMBL" id="AUM14124.1"/>
    </source>
</evidence>
<dbReference type="InterPro" id="IPR003203">
    <property type="entry name" value="CobU/CobP"/>
</dbReference>
<comment type="catalytic activity">
    <reaction evidence="3">
        <text>adenosylcob(III)inamide + GTP = adenosylcob(III)inamide phosphate + GDP + H(+)</text>
        <dbReference type="Rhea" id="RHEA:15765"/>
        <dbReference type="ChEBI" id="CHEBI:2480"/>
        <dbReference type="ChEBI" id="CHEBI:15378"/>
        <dbReference type="ChEBI" id="CHEBI:37565"/>
        <dbReference type="ChEBI" id="CHEBI:58189"/>
        <dbReference type="ChEBI" id="CHEBI:58502"/>
        <dbReference type="EC" id="2.7.1.156"/>
    </reaction>
</comment>
<dbReference type="PANTHER" id="PTHR34848">
    <property type="match status" value="1"/>
</dbReference>
<keyword evidence="18" id="KW-1185">Reference proteome</keyword>
<dbReference type="GO" id="GO:0008820">
    <property type="term" value="F:cobinamide phosphate guanylyltransferase activity"/>
    <property type="evidence" value="ECO:0007669"/>
    <property type="project" value="UniProtKB-UniRule"/>
</dbReference>
<feature type="active site" description="GMP-histidine intermediate" evidence="15">
    <location>
        <position position="48"/>
    </location>
</feature>
<evidence type="ECO:0000256" key="3">
    <source>
        <dbReference type="ARBA" id="ARBA00001522"/>
    </source>
</evidence>
<dbReference type="Proteomes" id="UP000235116">
    <property type="component" value="Chromosome"/>
</dbReference>
<dbReference type="Pfam" id="PF02283">
    <property type="entry name" value="CobU"/>
    <property type="match status" value="1"/>
</dbReference>
<keyword evidence="17" id="KW-0548">Nucleotidyltransferase</keyword>
<accession>A0A2K9LTI1</accession>
<proteinExistence type="inferred from homology"/>
<dbReference type="KEGG" id="kak:Kalk_17590"/>
<reference evidence="18" key="1">
    <citation type="submission" date="2017-08" db="EMBL/GenBank/DDBJ databases">
        <title>Direct submision.</title>
        <authorList>
            <person name="Kim S.-J."/>
            <person name="Rhee S.-K."/>
        </authorList>
    </citation>
    <scope>NUCLEOTIDE SEQUENCE [LARGE SCALE GENOMIC DNA]</scope>
    <source>
        <strain evidence="18">GI5</strain>
    </source>
</reference>
<dbReference type="EC" id="2.7.1.156" evidence="14"/>
<dbReference type="EMBL" id="CP022684">
    <property type="protein sequence ID" value="AUM14124.1"/>
    <property type="molecule type" value="Genomic_DNA"/>
</dbReference>
<dbReference type="AlphaFoldDB" id="A0A2K9LTI1"/>
<evidence type="ECO:0000256" key="12">
    <source>
        <dbReference type="ARBA" id="ARBA00022840"/>
    </source>
</evidence>
<feature type="binding site" evidence="16">
    <location>
        <position position="82"/>
    </location>
    <ligand>
        <name>GTP</name>
        <dbReference type="ChEBI" id="CHEBI:37565"/>
    </ligand>
</feature>
<evidence type="ECO:0000256" key="1">
    <source>
        <dbReference type="ARBA" id="ARBA00000312"/>
    </source>
</evidence>
<keyword evidence="11 14" id="KW-0418">Kinase</keyword>
<comment type="pathway">
    <text evidence="6 14">Cofactor biosynthesis; adenosylcobalamin biosynthesis; adenosylcobalamin from cob(II)yrinate a,c-diamide: step 5/7.</text>
</comment>
<evidence type="ECO:0000256" key="9">
    <source>
        <dbReference type="ARBA" id="ARBA00022679"/>
    </source>
</evidence>
<keyword evidence="10 14" id="KW-0547">Nucleotide-binding</keyword>
<comment type="catalytic activity">
    <reaction evidence="1 14">
        <text>adenosylcob(III)inamide + ATP = adenosylcob(III)inamide phosphate + ADP + H(+)</text>
        <dbReference type="Rhea" id="RHEA:15769"/>
        <dbReference type="ChEBI" id="CHEBI:2480"/>
        <dbReference type="ChEBI" id="CHEBI:15378"/>
        <dbReference type="ChEBI" id="CHEBI:30616"/>
        <dbReference type="ChEBI" id="CHEBI:58502"/>
        <dbReference type="ChEBI" id="CHEBI:456216"/>
        <dbReference type="EC" id="2.7.1.156"/>
    </reaction>
</comment>
<evidence type="ECO:0000256" key="10">
    <source>
        <dbReference type="ARBA" id="ARBA00022741"/>
    </source>
</evidence>
<comment type="function">
    <text evidence="4 14">Catalyzes ATP-dependent phosphorylation of adenosylcobinamide and addition of GMP to adenosylcobinamide phosphate.</text>
</comment>
<dbReference type="GO" id="GO:0043752">
    <property type="term" value="F:adenosylcobinamide kinase activity"/>
    <property type="evidence" value="ECO:0007669"/>
    <property type="project" value="UniProtKB-EC"/>
</dbReference>
<evidence type="ECO:0000256" key="14">
    <source>
        <dbReference type="PIRNR" id="PIRNR006135"/>
    </source>
</evidence>
<gene>
    <name evidence="17" type="ORF">Kalk_17590</name>
</gene>
<evidence type="ECO:0000256" key="6">
    <source>
        <dbReference type="ARBA" id="ARBA00005159"/>
    </source>
</evidence>
<dbReference type="PIRSF" id="PIRSF006135">
    <property type="entry name" value="CobU"/>
    <property type="match status" value="1"/>
</dbReference>
<comment type="pathway">
    <text evidence="5 14">Cofactor biosynthesis; adenosylcobalamin biosynthesis; adenosylcobalamin from cob(II)yrinate a,c-diamide: step 6/7.</text>
</comment>
<name>A0A2K9LTI1_9GAMM</name>
<comment type="similarity">
    <text evidence="7 14">Belongs to the CobU/CobP family.</text>
</comment>
<organism evidence="17 18">
    <name type="scientific">Ketobacter alkanivorans</name>
    <dbReference type="NCBI Taxonomy" id="1917421"/>
    <lineage>
        <taxon>Bacteria</taxon>
        <taxon>Pseudomonadati</taxon>
        <taxon>Pseudomonadota</taxon>
        <taxon>Gammaproteobacteria</taxon>
        <taxon>Pseudomonadales</taxon>
        <taxon>Ketobacteraceae</taxon>
        <taxon>Ketobacter</taxon>
    </lineage>
</organism>
<evidence type="ECO:0000256" key="5">
    <source>
        <dbReference type="ARBA" id="ARBA00004692"/>
    </source>
</evidence>
<dbReference type="GO" id="GO:0005525">
    <property type="term" value="F:GTP binding"/>
    <property type="evidence" value="ECO:0007669"/>
    <property type="project" value="UniProtKB-UniRule"/>
</dbReference>
<dbReference type="Gene3D" id="3.40.50.300">
    <property type="entry name" value="P-loop containing nucleotide triphosphate hydrolases"/>
    <property type="match status" value="1"/>
</dbReference>
<evidence type="ECO:0000313" key="18">
    <source>
        <dbReference type="Proteomes" id="UP000235116"/>
    </source>
</evidence>
<evidence type="ECO:0000256" key="15">
    <source>
        <dbReference type="PIRSR" id="PIRSR006135-1"/>
    </source>
</evidence>
<feature type="binding site" evidence="16">
    <location>
        <begin position="7"/>
        <end position="14"/>
    </location>
    <ligand>
        <name>GTP</name>
        <dbReference type="ChEBI" id="CHEBI:37565"/>
    </ligand>
</feature>
<keyword evidence="8 14" id="KW-0169">Cobalamin biosynthesis</keyword>
<dbReference type="RefSeq" id="WP_101895499.1">
    <property type="nucleotide sequence ID" value="NZ_CP022684.1"/>
</dbReference>
<evidence type="ECO:0000256" key="4">
    <source>
        <dbReference type="ARBA" id="ARBA00003889"/>
    </source>
</evidence>
<keyword evidence="13 14" id="KW-0342">GTP-binding</keyword>
<keyword evidence="12 14" id="KW-0067">ATP-binding</keyword>
<dbReference type="EC" id="2.7.7.62" evidence="14"/>
<dbReference type="OrthoDB" id="9788370at2"/>